<evidence type="ECO:0000313" key="3">
    <source>
        <dbReference type="Proteomes" id="UP000666915"/>
    </source>
</evidence>
<evidence type="ECO:0000256" key="1">
    <source>
        <dbReference type="SAM" id="MobiDB-lite"/>
    </source>
</evidence>
<evidence type="ECO:0008006" key="4">
    <source>
        <dbReference type="Google" id="ProtNLM"/>
    </source>
</evidence>
<dbReference type="InterPro" id="IPR046342">
    <property type="entry name" value="CBS_dom_sf"/>
</dbReference>
<evidence type="ECO:0000313" key="2">
    <source>
        <dbReference type="EMBL" id="MBO2438841.1"/>
    </source>
</evidence>
<name>A0ABS3QY20_9ACTN</name>
<reference evidence="2 3" key="1">
    <citation type="submission" date="2021-03" db="EMBL/GenBank/DDBJ databases">
        <authorList>
            <person name="Kanchanasin P."/>
            <person name="Saeng-In P."/>
            <person name="Phongsopitanun W."/>
            <person name="Yuki M."/>
            <person name="Kudo T."/>
            <person name="Ohkuma M."/>
            <person name="Tanasupawat S."/>
        </authorList>
    </citation>
    <scope>NUCLEOTIDE SEQUENCE [LARGE SCALE GENOMIC DNA]</scope>
    <source>
        <strain evidence="2 3">L46</strain>
    </source>
</reference>
<sequence length="127" mass="13558">MVTHSIPAPAVPVPVPVRVPAAEDFWTDPRPDAAGLRVSDVMTPRPDHGRTWQPARAFLETVALTTRQSAFPVTDIDERPVGTVTRDQIAASPAAGDLVAVVVAGGRPAGIVTTDDVWNLFRCKTKP</sequence>
<accession>A0ABS3QY20</accession>
<dbReference type="EMBL" id="JAGEOK010000009">
    <property type="protein sequence ID" value="MBO2438841.1"/>
    <property type="molecule type" value="Genomic_DNA"/>
</dbReference>
<feature type="region of interest" description="Disordered" evidence="1">
    <location>
        <begin position="28"/>
        <end position="50"/>
    </location>
</feature>
<comment type="caution">
    <text evidence="2">The sequence shown here is derived from an EMBL/GenBank/DDBJ whole genome shotgun (WGS) entry which is preliminary data.</text>
</comment>
<organism evidence="2 3">
    <name type="scientific">Actinomadura nitritigenes</name>
    <dbReference type="NCBI Taxonomy" id="134602"/>
    <lineage>
        <taxon>Bacteria</taxon>
        <taxon>Bacillati</taxon>
        <taxon>Actinomycetota</taxon>
        <taxon>Actinomycetes</taxon>
        <taxon>Streptosporangiales</taxon>
        <taxon>Thermomonosporaceae</taxon>
        <taxon>Actinomadura</taxon>
    </lineage>
</organism>
<dbReference type="SUPFAM" id="SSF54631">
    <property type="entry name" value="CBS-domain pair"/>
    <property type="match status" value="1"/>
</dbReference>
<dbReference type="Proteomes" id="UP000666915">
    <property type="component" value="Unassembled WGS sequence"/>
</dbReference>
<keyword evidence="3" id="KW-1185">Reference proteome</keyword>
<proteinExistence type="predicted"/>
<protein>
    <recommendedName>
        <fullName evidence="4">CBS domain-containing protein</fullName>
    </recommendedName>
</protein>
<gene>
    <name evidence="2" type="ORF">J4557_15075</name>
</gene>
<dbReference type="RefSeq" id="WP_208267157.1">
    <property type="nucleotide sequence ID" value="NZ_BAAAGM010000112.1"/>
</dbReference>